<keyword evidence="3" id="KW-1185">Reference proteome</keyword>
<proteinExistence type="predicted"/>
<gene>
    <name evidence="2" type="ORF">AAEO50_17135</name>
</gene>
<evidence type="ECO:0000313" key="2">
    <source>
        <dbReference type="EMBL" id="MEL3974010.1"/>
    </source>
</evidence>
<name>A0ABU9KD25_9BACI</name>
<organism evidence="2 3">
    <name type="scientific">Rossellomorea oryzaecorticis</name>
    <dbReference type="NCBI Taxonomy" id="1396505"/>
    <lineage>
        <taxon>Bacteria</taxon>
        <taxon>Bacillati</taxon>
        <taxon>Bacillota</taxon>
        <taxon>Bacilli</taxon>
        <taxon>Bacillales</taxon>
        <taxon>Bacillaceae</taxon>
        <taxon>Rossellomorea</taxon>
    </lineage>
</organism>
<evidence type="ECO:0000259" key="1">
    <source>
        <dbReference type="Pfam" id="PF01909"/>
    </source>
</evidence>
<dbReference type="SUPFAM" id="SSF81301">
    <property type="entry name" value="Nucleotidyltransferase"/>
    <property type="match status" value="1"/>
</dbReference>
<evidence type="ECO:0000313" key="3">
    <source>
        <dbReference type="Proteomes" id="UP001389717"/>
    </source>
</evidence>
<dbReference type="EMBL" id="JBBYAF010000040">
    <property type="protein sequence ID" value="MEL3974010.1"/>
    <property type="molecule type" value="Genomic_DNA"/>
</dbReference>
<dbReference type="CDD" id="cd05403">
    <property type="entry name" value="NT_KNTase_like"/>
    <property type="match status" value="1"/>
</dbReference>
<accession>A0ABU9KD25</accession>
<sequence length="278" mass="33390">MEFETKHEERDANLIREREKLKNKINRDLIQDENVLAVFYGGSIARGNHDRFSDLDLRIVVKDEVYEEYRKNKKERAKHWGEVLYYEDFPWAKHTVAHYKSFVKVDAFYYKKEDLKPSPYIKEESQIEYDPYGIVSEVREQSKGLHYELSPGEFELWRSKFFAHMHEVYRRLRRGELYYALHSLDMMRWSVAAGWEMENDRQPNTPGEWSKYEGERSPFNKNQQDLLAAWEAGREPGDINEVMREIIPEFKRVHNRLCEKLGEDERSDWVDEIVGLVL</sequence>
<comment type="caution">
    <text evidence="2">The sequence shown here is derived from an EMBL/GenBank/DDBJ whole genome shotgun (WGS) entry which is preliminary data.</text>
</comment>
<feature type="domain" description="Polymerase nucleotidyl transferase" evidence="1">
    <location>
        <begin position="24"/>
        <end position="80"/>
    </location>
</feature>
<dbReference type="InterPro" id="IPR043519">
    <property type="entry name" value="NT_sf"/>
</dbReference>
<protein>
    <submittedName>
        <fullName evidence="2">Nucleotidyltransferase domain-containing protein</fullName>
    </submittedName>
</protein>
<reference evidence="2 3" key="1">
    <citation type="submission" date="2024-04" db="EMBL/GenBank/DDBJ databases">
        <title>Bacillus oryzaecorticis sp. nov., a moderately halophilic bacterium isolated from rice husks.</title>
        <authorList>
            <person name="Zhu H.-S."/>
        </authorList>
    </citation>
    <scope>NUCLEOTIDE SEQUENCE [LARGE SCALE GENOMIC DNA]</scope>
    <source>
        <strain evidence="2 3">ZC255</strain>
    </source>
</reference>
<dbReference type="InterPro" id="IPR002934">
    <property type="entry name" value="Polymerase_NTP_transf_dom"/>
</dbReference>
<dbReference type="Pfam" id="PF01909">
    <property type="entry name" value="NTP_transf_2"/>
    <property type="match status" value="1"/>
</dbReference>
<dbReference type="Proteomes" id="UP001389717">
    <property type="component" value="Unassembled WGS sequence"/>
</dbReference>
<dbReference type="RefSeq" id="WP_341985527.1">
    <property type="nucleotide sequence ID" value="NZ_JBBYAF010000040.1"/>
</dbReference>
<dbReference type="Gene3D" id="3.30.460.10">
    <property type="entry name" value="Beta Polymerase, domain 2"/>
    <property type="match status" value="1"/>
</dbReference>